<feature type="region of interest" description="Disordered" evidence="1">
    <location>
        <begin position="14"/>
        <end position="157"/>
    </location>
</feature>
<dbReference type="EMBL" id="KB445579">
    <property type="protein sequence ID" value="EMD89338.1"/>
    <property type="molecule type" value="Genomic_DNA"/>
</dbReference>
<sequence length="182" mass="20176">MSYFLSILEEARGEALDSHKVTSESSNPKRNIVRSTKVVPRTQTNTERKDSGNTDPGCSSKSINLPISYSDNNNIQFKGQKRLPLADKKDNMIMKRRRTPSSKQTSSGRSGKEKKPSPTTSASHITKAKRKTVAVSRATQNLDHDSEGQNSEEDFVVDDLAYKPRKSKVGAMARSKLFAGMK</sequence>
<name>M2UN43_COCH5</name>
<accession>M2UN43</accession>
<feature type="compositionally biased region" description="Basic and acidic residues" evidence="1">
    <location>
        <begin position="84"/>
        <end position="93"/>
    </location>
</feature>
<dbReference type="OrthoDB" id="3692446at2759"/>
<evidence type="ECO:0000313" key="3">
    <source>
        <dbReference type="Proteomes" id="UP000016936"/>
    </source>
</evidence>
<organism evidence="2 3">
    <name type="scientific">Cochliobolus heterostrophus (strain C5 / ATCC 48332 / race O)</name>
    <name type="common">Southern corn leaf blight fungus</name>
    <name type="synonym">Bipolaris maydis</name>
    <dbReference type="NCBI Taxonomy" id="701091"/>
    <lineage>
        <taxon>Eukaryota</taxon>
        <taxon>Fungi</taxon>
        <taxon>Dikarya</taxon>
        <taxon>Ascomycota</taxon>
        <taxon>Pezizomycotina</taxon>
        <taxon>Dothideomycetes</taxon>
        <taxon>Pleosporomycetidae</taxon>
        <taxon>Pleosporales</taxon>
        <taxon>Pleosporineae</taxon>
        <taxon>Pleosporaceae</taxon>
        <taxon>Bipolaris</taxon>
    </lineage>
</organism>
<evidence type="ECO:0000313" key="2">
    <source>
        <dbReference type="EMBL" id="EMD89338.1"/>
    </source>
</evidence>
<reference evidence="2 3" key="1">
    <citation type="journal article" date="2012" name="PLoS Pathog.">
        <title>Diverse lifestyles and strategies of plant pathogenesis encoded in the genomes of eighteen Dothideomycetes fungi.</title>
        <authorList>
            <person name="Ohm R.A."/>
            <person name="Feau N."/>
            <person name="Henrissat B."/>
            <person name="Schoch C.L."/>
            <person name="Horwitz B.A."/>
            <person name="Barry K.W."/>
            <person name="Condon B.J."/>
            <person name="Copeland A.C."/>
            <person name="Dhillon B."/>
            <person name="Glaser F."/>
            <person name="Hesse C.N."/>
            <person name="Kosti I."/>
            <person name="LaButti K."/>
            <person name="Lindquist E.A."/>
            <person name="Lucas S."/>
            <person name="Salamov A.A."/>
            <person name="Bradshaw R.E."/>
            <person name="Ciuffetti L."/>
            <person name="Hamelin R.C."/>
            <person name="Kema G.H.J."/>
            <person name="Lawrence C."/>
            <person name="Scott J.A."/>
            <person name="Spatafora J.W."/>
            <person name="Turgeon B.G."/>
            <person name="de Wit P.J.G.M."/>
            <person name="Zhong S."/>
            <person name="Goodwin S.B."/>
            <person name="Grigoriev I.V."/>
        </authorList>
    </citation>
    <scope>NUCLEOTIDE SEQUENCE [LARGE SCALE GENOMIC DNA]</scope>
    <source>
        <strain evidence="3">C5 / ATCC 48332 / race O</strain>
    </source>
</reference>
<gene>
    <name evidence="2" type="ORF">COCHEDRAFT_1216074</name>
</gene>
<reference evidence="3" key="2">
    <citation type="journal article" date="2013" name="PLoS Genet.">
        <title>Comparative genome structure, secondary metabolite, and effector coding capacity across Cochliobolus pathogens.</title>
        <authorList>
            <person name="Condon B.J."/>
            <person name="Leng Y."/>
            <person name="Wu D."/>
            <person name="Bushley K.E."/>
            <person name="Ohm R.A."/>
            <person name="Otillar R."/>
            <person name="Martin J."/>
            <person name="Schackwitz W."/>
            <person name="Grimwood J."/>
            <person name="MohdZainudin N."/>
            <person name="Xue C."/>
            <person name="Wang R."/>
            <person name="Manning V.A."/>
            <person name="Dhillon B."/>
            <person name="Tu Z.J."/>
            <person name="Steffenson B.J."/>
            <person name="Salamov A."/>
            <person name="Sun H."/>
            <person name="Lowry S."/>
            <person name="LaButti K."/>
            <person name="Han J."/>
            <person name="Copeland A."/>
            <person name="Lindquist E."/>
            <person name="Barry K."/>
            <person name="Schmutz J."/>
            <person name="Baker S.E."/>
            <person name="Ciuffetti L.M."/>
            <person name="Grigoriev I.V."/>
            <person name="Zhong S."/>
            <person name="Turgeon B.G."/>
        </authorList>
    </citation>
    <scope>NUCLEOTIDE SEQUENCE [LARGE SCALE GENOMIC DNA]</scope>
    <source>
        <strain evidence="3">C5 / ATCC 48332 / race O</strain>
    </source>
</reference>
<keyword evidence="3" id="KW-1185">Reference proteome</keyword>
<dbReference type="HOGENOM" id="CLU_1481731_0_0_1"/>
<dbReference type="Proteomes" id="UP000016936">
    <property type="component" value="Unassembled WGS sequence"/>
</dbReference>
<protein>
    <submittedName>
        <fullName evidence="2">Uncharacterized protein</fullName>
    </submittedName>
</protein>
<evidence type="ECO:0000256" key="1">
    <source>
        <dbReference type="SAM" id="MobiDB-lite"/>
    </source>
</evidence>
<feature type="compositionally biased region" description="Polar residues" evidence="1">
    <location>
        <begin position="53"/>
        <end position="77"/>
    </location>
</feature>
<dbReference type="OMA" id="HITKAKR"/>
<dbReference type="AlphaFoldDB" id="M2UN43"/>
<proteinExistence type="predicted"/>